<feature type="domain" description="AAA+ ATPase" evidence="2">
    <location>
        <begin position="41"/>
        <end position="196"/>
    </location>
</feature>
<dbReference type="Gene3D" id="1.25.40.10">
    <property type="entry name" value="Tetratricopeptide repeat domain"/>
    <property type="match status" value="1"/>
</dbReference>
<dbReference type="Pfam" id="PF13424">
    <property type="entry name" value="TPR_12"/>
    <property type="match status" value="1"/>
</dbReference>
<dbReference type="InterPro" id="IPR011990">
    <property type="entry name" value="TPR-like_helical_dom_sf"/>
</dbReference>
<protein>
    <submittedName>
        <fullName evidence="3">Tetratricopeptide repeat protein</fullName>
    </submittedName>
</protein>
<dbReference type="SMART" id="SM00382">
    <property type="entry name" value="AAA"/>
    <property type="match status" value="1"/>
</dbReference>
<organism evidence="3 4">
    <name type="scientific">Solihabitans fulvus</name>
    <dbReference type="NCBI Taxonomy" id="1892852"/>
    <lineage>
        <taxon>Bacteria</taxon>
        <taxon>Bacillati</taxon>
        <taxon>Actinomycetota</taxon>
        <taxon>Actinomycetes</taxon>
        <taxon>Pseudonocardiales</taxon>
        <taxon>Pseudonocardiaceae</taxon>
        <taxon>Solihabitans</taxon>
    </lineage>
</organism>
<keyword evidence="4" id="KW-1185">Reference proteome</keyword>
<evidence type="ECO:0000259" key="2">
    <source>
        <dbReference type="SMART" id="SM00382"/>
    </source>
</evidence>
<dbReference type="PANTHER" id="PTHR47691:SF3">
    <property type="entry name" value="HTH-TYPE TRANSCRIPTIONAL REGULATOR RV0890C-RELATED"/>
    <property type="match status" value="1"/>
</dbReference>
<dbReference type="PRINTS" id="PR00364">
    <property type="entry name" value="DISEASERSIST"/>
</dbReference>
<dbReference type="PANTHER" id="PTHR47691">
    <property type="entry name" value="REGULATOR-RELATED"/>
    <property type="match status" value="1"/>
</dbReference>
<accession>A0A5B2WZQ3</accession>
<reference evidence="3 4" key="1">
    <citation type="submission" date="2019-09" db="EMBL/GenBank/DDBJ databases">
        <title>Goodfellowia gen. nov., a new genus of the Pseudonocardineae related to Actinoalloteichus, containing Goodfellowia coeruleoviolacea gen. nov., comb. nov. gen. nov., comb. nov.</title>
        <authorList>
            <person name="Labeda D."/>
        </authorList>
    </citation>
    <scope>NUCLEOTIDE SEQUENCE [LARGE SCALE GENOMIC DNA]</scope>
    <source>
        <strain evidence="3 4">AN110305</strain>
    </source>
</reference>
<dbReference type="EMBL" id="VUOB01000053">
    <property type="protein sequence ID" value="KAA2256086.1"/>
    <property type="molecule type" value="Genomic_DNA"/>
</dbReference>
<sequence length="683" mass="73791">MYLPSAKPRPPVPAQLPPPPRHFASRSRELAELTELVDDQRPSLVVLSGAGGVGKTTLALRWLHDVRARFPDGQLYVDLGAFAPTGPVEPAEVLAWFLVALGVPAEQVPIGLAQRQALFRSLTTERSIVILLDNAVSAAQVRPLLPNASRSAAVVTSRWRLTGLAMDGASIVEVDPMDPAASMEMLRQVVGNRRLDAEHEAAQRLASLCGGLPIALSVVGARLSARPRRLLSTEVGDLSGRDRLANLAIRDESSVEGIFDVSYARLSPAQARIYRLCALHPGAEFDLDVAVAVVAGPADDVAGAFDALVEANLLMETADRRFRYHDLLRLHARHLAEQIDGPAACAEVVVRTVEWYLDMTAAAEMTLRPSRRRVGPRFRPVSGRPVLFATVADALGWLESERDNLTAAVRAAAGQDRPDLVWQFCEAMWGFFLHTRHYTTWLALHEQGVSAAVHVGDRLAEAQLRFQVAFALRSLGQHAEAMEQSTLSLRLAEQEQDGYATAVALLELANSLQETGSLTAALANLVRAEEIHEAAGNTRAVALCRRRVGEVLAELGRVRDAIEQLTSAAAVMAAVGDRTGQARALRSVGVVLLRAGRPVDALAPLEEALSLAEDVGTPYYLAEVVAVLGEVAEQRGDLATAREQYARAANLYAEMDEPKAKELRSRLARLARAPSDGADDVED</sequence>
<dbReference type="OrthoDB" id="3311584at2"/>
<proteinExistence type="predicted"/>
<feature type="compositionally biased region" description="Pro residues" evidence="1">
    <location>
        <begin position="7"/>
        <end position="21"/>
    </location>
</feature>
<dbReference type="SUPFAM" id="SSF48452">
    <property type="entry name" value="TPR-like"/>
    <property type="match status" value="1"/>
</dbReference>
<dbReference type="Proteomes" id="UP000323454">
    <property type="component" value="Unassembled WGS sequence"/>
</dbReference>
<dbReference type="InterPro" id="IPR027417">
    <property type="entry name" value="P-loop_NTPase"/>
</dbReference>
<dbReference type="GO" id="GO:0043531">
    <property type="term" value="F:ADP binding"/>
    <property type="evidence" value="ECO:0007669"/>
    <property type="project" value="InterPro"/>
</dbReference>
<dbReference type="AlphaFoldDB" id="A0A5B2WZQ3"/>
<dbReference type="Gene3D" id="3.40.50.300">
    <property type="entry name" value="P-loop containing nucleotide triphosphate hydrolases"/>
    <property type="match status" value="1"/>
</dbReference>
<feature type="region of interest" description="Disordered" evidence="1">
    <location>
        <begin position="1"/>
        <end position="21"/>
    </location>
</feature>
<comment type="caution">
    <text evidence="3">The sequence shown here is derived from an EMBL/GenBank/DDBJ whole genome shotgun (WGS) entry which is preliminary data.</text>
</comment>
<dbReference type="SUPFAM" id="SSF52540">
    <property type="entry name" value="P-loop containing nucleoside triphosphate hydrolases"/>
    <property type="match status" value="1"/>
</dbReference>
<gene>
    <name evidence="3" type="ORF">F0L68_26945</name>
</gene>
<reference evidence="3 4" key="2">
    <citation type="submission" date="2019-09" db="EMBL/GenBank/DDBJ databases">
        <authorList>
            <person name="Jin C."/>
        </authorList>
    </citation>
    <scope>NUCLEOTIDE SEQUENCE [LARGE SCALE GENOMIC DNA]</scope>
    <source>
        <strain evidence="3 4">AN110305</strain>
    </source>
</reference>
<dbReference type="InterPro" id="IPR019734">
    <property type="entry name" value="TPR_rpt"/>
</dbReference>
<name>A0A5B2WZQ3_9PSEU</name>
<evidence type="ECO:0000256" key="1">
    <source>
        <dbReference type="SAM" id="MobiDB-lite"/>
    </source>
</evidence>
<dbReference type="InterPro" id="IPR003593">
    <property type="entry name" value="AAA+_ATPase"/>
</dbReference>
<evidence type="ECO:0000313" key="4">
    <source>
        <dbReference type="Proteomes" id="UP000323454"/>
    </source>
</evidence>
<evidence type="ECO:0000313" key="3">
    <source>
        <dbReference type="EMBL" id="KAA2256086.1"/>
    </source>
</evidence>
<dbReference type="SMART" id="SM00028">
    <property type="entry name" value="TPR"/>
    <property type="match status" value="5"/>
</dbReference>